<sequence length="135" mass="14693">MCPWIERNHRISASTFGSDEGGTLSHDQTEKVAMILKELKSRGRPSEDRTIPLSVIAERTKLTVEDVEYLLMKSLSGLNQISTAVGPPSTTVLVFVVVVGPPSTIVVTGGGSRTQKKVDVSIVASVVSLLLFRWW</sequence>
<proteinExistence type="predicted"/>
<accession>A0ACB7X1A9</accession>
<keyword evidence="2" id="KW-1185">Reference proteome</keyword>
<dbReference type="Proteomes" id="UP000828048">
    <property type="component" value="Chromosome 2"/>
</dbReference>
<reference evidence="1 2" key="1">
    <citation type="journal article" date="2021" name="Hortic Res">
        <title>High-quality reference genome and annotation aids understanding of berry development for evergreen blueberry (Vaccinium darrowii).</title>
        <authorList>
            <person name="Yu J."/>
            <person name="Hulse-Kemp A.M."/>
            <person name="Babiker E."/>
            <person name="Staton M."/>
        </authorList>
    </citation>
    <scope>NUCLEOTIDE SEQUENCE [LARGE SCALE GENOMIC DNA]</scope>
    <source>
        <strain evidence="2">cv. NJ 8807/NJ 8810</strain>
        <tissue evidence="1">Young leaf</tissue>
    </source>
</reference>
<protein>
    <submittedName>
        <fullName evidence="1">Uncharacterized protein</fullName>
    </submittedName>
</protein>
<evidence type="ECO:0000313" key="2">
    <source>
        <dbReference type="Proteomes" id="UP000828048"/>
    </source>
</evidence>
<comment type="caution">
    <text evidence="1">The sequence shown here is derived from an EMBL/GenBank/DDBJ whole genome shotgun (WGS) entry which is preliminary data.</text>
</comment>
<organism evidence="1 2">
    <name type="scientific">Vaccinium darrowii</name>
    <dbReference type="NCBI Taxonomy" id="229202"/>
    <lineage>
        <taxon>Eukaryota</taxon>
        <taxon>Viridiplantae</taxon>
        <taxon>Streptophyta</taxon>
        <taxon>Embryophyta</taxon>
        <taxon>Tracheophyta</taxon>
        <taxon>Spermatophyta</taxon>
        <taxon>Magnoliopsida</taxon>
        <taxon>eudicotyledons</taxon>
        <taxon>Gunneridae</taxon>
        <taxon>Pentapetalae</taxon>
        <taxon>asterids</taxon>
        <taxon>Ericales</taxon>
        <taxon>Ericaceae</taxon>
        <taxon>Vaccinioideae</taxon>
        <taxon>Vaccinieae</taxon>
        <taxon>Vaccinium</taxon>
    </lineage>
</organism>
<evidence type="ECO:0000313" key="1">
    <source>
        <dbReference type="EMBL" id="KAH7834320.1"/>
    </source>
</evidence>
<name>A0ACB7X1A9_9ERIC</name>
<dbReference type="EMBL" id="CM037152">
    <property type="protein sequence ID" value="KAH7834320.1"/>
    <property type="molecule type" value="Genomic_DNA"/>
</dbReference>
<gene>
    <name evidence="1" type="ORF">Vadar_014874</name>
</gene>